<dbReference type="EMBL" id="JAUSVM010000001">
    <property type="protein sequence ID" value="MDQ0423906.1"/>
    <property type="molecule type" value="Genomic_DNA"/>
</dbReference>
<dbReference type="RefSeq" id="WP_082740351.1">
    <property type="nucleotide sequence ID" value="NZ_JAUSVM010000001.1"/>
</dbReference>
<name>A0ABU0GGM8_9CELL</name>
<gene>
    <name evidence="2" type="ORF">JO380_000287</name>
</gene>
<evidence type="ECO:0000313" key="3">
    <source>
        <dbReference type="Proteomes" id="UP001240250"/>
    </source>
</evidence>
<feature type="region of interest" description="Disordered" evidence="1">
    <location>
        <begin position="1"/>
        <end position="29"/>
    </location>
</feature>
<accession>A0ABU0GGM8</accession>
<organism evidence="2 3">
    <name type="scientific">Cellulomonas iranensis</name>
    <dbReference type="NCBI Taxonomy" id="76862"/>
    <lineage>
        <taxon>Bacteria</taxon>
        <taxon>Bacillati</taxon>
        <taxon>Actinomycetota</taxon>
        <taxon>Actinomycetes</taxon>
        <taxon>Micrococcales</taxon>
        <taxon>Cellulomonadaceae</taxon>
        <taxon>Cellulomonas</taxon>
    </lineage>
</organism>
<evidence type="ECO:0008006" key="4">
    <source>
        <dbReference type="Google" id="ProtNLM"/>
    </source>
</evidence>
<comment type="caution">
    <text evidence="2">The sequence shown here is derived from an EMBL/GenBank/DDBJ whole genome shotgun (WGS) entry which is preliminary data.</text>
</comment>
<sequence length="169" mass="17096">MTGDVIGPGVAGGDAARPDTAVGATAGDDEPAPVRDVVLLVDAANVVGARPDGWWRDRAGAATRLLARLAALPGRVVAGSAGEPWRVERVEVVLEGRARDAVPPEGDGLHVHRAPRDGDAEVVLRAAGAGSGLVVVTADRGLWARLPGVAAVGPGWLHAVLDADVDPGQ</sequence>
<keyword evidence="3" id="KW-1185">Reference proteome</keyword>
<evidence type="ECO:0000256" key="1">
    <source>
        <dbReference type="SAM" id="MobiDB-lite"/>
    </source>
</evidence>
<evidence type="ECO:0000313" key="2">
    <source>
        <dbReference type="EMBL" id="MDQ0423906.1"/>
    </source>
</evidence>
<reference evidence="2 3" key="1">
    <citation type="submission" date="2023-07" db="EMBL/GenBank/DDBJ databases">
        <title>Sequencing the genomes of 1000 actinobacteria strains.</title>
        <authorList>
            <person name="Klenk H.-P."/>
        </authorList>
    </citation>
    <scope>NUCLEOTIDE SEQUENCE [LARGE SCALE GENOMIC DNA]</scope>
    <source>
        <strain evidence="2 3">DSM 14785</strain>
    </source>
</reference>
<proteinExistence type="predicted"/>
<protein>
    <recommendedName>
        <fullName evidence="4">NTP pyrophosphohydrolase</fullName>
    </recommendedName>
</protein>
<dbReference type="Proteomes" id="UP001240250">
    <property type="component" value="Unassembled WGS sequence"/>
</dbReference>